<evidence type="ECO:0008006" key="4">
    <source>
        <dbReference type="Google" id="ProtNLM"/>
    </source>
</evidence>
<name>A0A2K0SUY0_9HYPO</name>
<dbReference type="OrthoDB" id="19923at2759"/>
<organism evidence="2 3">
    <name type="scientific">Trichoderma gamsii</name>
    <dbReference type="NCBI Taxonomy" id="398673"/>
    <lineage>
        <taxon>Eukaryota</taxon>
        <taxon>Fungi</taxon>
        <taxon>Dikarya</taxon>
        <taxon>Ascomycota</taxon>
        <taxon>Pezizomycotina</taxon>
        <taxon>Sordariomycetes</taxon>
        <taxon>Hypocreomycetidae</taxon>
        <taxon>Hypocreales</taxon>
        <taxon>Hypocreaceae</taxon>
        <taxon>Trichoderma</taxon>
    </lineage>
</organism>
<reference evidence="2 3" key="1">
    <citation type="submission" date="2017-02" db="EMBL/GenBank/DDBJ databases">
        <title>Genomes of Trichoderma spp. with biocontrol activity.</title>
        <authorList>
            <person name="Gardiner D."/>
            <person name="Kazan K."/>
            <person name="Vos C."/>
            <person name="Harvey P."/>
        </authorList>
    </citation>
    <scope>NUCLEOTIDE SEQUENCE [LARGE SCALE GENOMIC DNA]</scope>
    <source>
        <strain evidence="2 3">A5MH</strain>
    </source>
</reference>
<sequence length="406" mass="43939">MATTPPPAAPVPILEQLCVTTAIIGLLAIGGKTIDSLYEMNTSPGRDTVILNKALQEVKQCRSSVHILYKNFSLLEAGQLPYPDRATWISIDDLIATLTDAVLAISDLQEAIVPIEVCENLSARIASCAQHSQKLSSLSARIRWHNLSMNMMMTILKCPGEQDAQNSRLGLERRMTRLLSSNSDLSLRMRRLRDSFGARSMARRPIPIPNYAPVAQNAPRLPADRTSSASSISEASASTSTSGQSGQQPTSDGDAITTAAAAAAAANAAAPQPRLWSIFSGYNLADIPVLSMIPLPVLTLELRDNEFYTFDFAQRVSDDLVELMQLDPGQQGTSKMLRVILQKPVVALPPGSSAGMNTTPNTTTVPLDASAIAPASTTPAEEPMRLKKMIKFKNPLKHRIRRKTVK</sequence>
<dbReference type="EMBL" id="MTYH01000202">
    <property type="protein sequence ID" value="PNP37085.1"/>
    <property type="molecule type" value="Genomic_DNA"/>
</dbReference>
<protein>
    <recommendedName>
        <fullName evidence="4">Fungal N-terminal domain-containing protein</fullName>
    </recommendedName>
</protein>
<gene>
    <name evidence="2" type="ORF">TGAMA5MH_11017</name>
</gene>
<evidence type="ECO:0000313" key="2">
    <source>
        <dbReference type="EMBL" id="PNP37085.1"/>
    </source>
</evidence>
<feature type="region of interest" description="Disordered" evidence="1">
    <location>
        <begin position="209"/>
        <end position="253"/>
    </location>
</feature>
<feature type="compositionally biased region" description="Low complexity" evidence="1">
    <location>
        <begin position="227"/>
        <end position="253"/>
    </location>
</feature>
<dbReference type="AlphaFoldDB" id="A0A2K0SUY0"/>
<evidence type="ECO:0000313" key="3">
    <source>
        <dbReference type="Proteomes" id="UP000236546"/>
    </source>
</evidence>
<accession>A0A2K0SUY0</accession>
<evidence type="ECO:0000256" key="1">
    <source>
        <dbReference type="SAM" id="MobiDB-lite"/>
    </source>
</evidence>
<dbReference type="Proteomes" id="UP000236546">
    <property type="component" value="Unassembled WGS sequence"/>
</dbReference>
<proteinExistence type="predicted"/>
<comment type="caution">
    <text evidence="2">The sequence shown here is derived from an EMBL/GenBank/DDBJ whole genome shotgun (WGS) entry which is preliminary data.</text>
</comment>